<dbReference type="AlphaFoldDB" id="A0A840RW81"/>
<dbReference type="EMBL" id="JACHHQ010000007">
    <property type="protein sequence ID" value="MBB5201358.1"/>
    <property type="molecule type" value="Genomic_DNA"/>
</dbReference>
<keyword evidence="2" id="KW-1185">Reference proteome</keyword>
<evidence type="ECO:0000313" key="2">
    <source>
        <dbReference type="Proteomes" id="UP000571084"/>
    </source>
</evidence>
<reference evidence="1 2" key="1">
    <citation type="submission" date="2020-08" db="EMBL/GenBank/DDBJ databases">
        <title>Genomic Encyclopedia of Type Strains, Phase IV (KMG-IV): sequencing the most valuable type-strain genomes for metagenomic binning, comparative biology and taxonomic classification.</title>
        <authorList>
            <person name="Goeker M."/>
        </authorList>
    </citation>
    <scope>NUCLEOTIDE SEQUENCE [LARGE SCALE GENOMIC DNA]</scope>
    <source>
        <strain evidence="1 2">DSM 23240</strain>
    </source>
</reference>
<organism evidence="1 2">
    <name type="scientific">Glaciimonas immobilis</name>
    <dbReference type="NCBI Taxonomy" id="728004"/>
    <lineage>
        <taxon>Bacteria</taxon>
        <taxon>Pseudomonadati</taxon>
        <taxon>Pseudomonadota</taxon>
        <taxon>Betaproteobacteria</taxon>
        <taxon>Burkholderiales</taxon>
        <taxon>Oxalobacteraceae</taxon>
        <taxon>Glaciimonas</taxon>
    </lineage>
</organism>
<comment type="caution">
    <text evidence="1">The sequence shown here is derived from an EMBL/GenBank/DDBJ whole genome shotgun (WGS) entry which is preliminary data.</text>
</comment>
<gene>
    <name evidence="1" type="ORF">HNR39_003211</name>
</gene>
<protein>
    <submittedName>
        <fullName evidence="1">Uncharacterized protein</fullName>
    </submittedName>
</protein>
<evidence type="ECO:0000313" key="1">
    <source>
        <dbReference type="EMBL" id="MBB5201358.1"/>
    </source>
</evidence>
<dbReference type="SUPFAM" id="SSF52540">
    <property type="entry name" value="P-loop containing nucleoside triphosphate hydrolases"/>
    <property type="match status" value="1"/>
</dbReference>
<accession>A0A840RW81</accession>
<dbReference type="Proteomes" id="UP000571084">
    <property type="component" value="Unassembled WGS sequence"/>
</dbReference>
<dbReference type="InterPro" id="IPR027417">
    <property type="entry name" value="P-loop_NTPase"/>
</dbReference>
<name>A0A840RW81_9BURK</name>
<dbReference type="RefSeq" id="WP_168053675.1">
    <property type="nucleotide sequence ID" value="NZ_JAAOZT010000003.1"/>
</dbReference>
<proteinExistence type="predicted"/>
<sequence length="1248" mass="138574">MKKPLVSIEPAAIKLLNPAEGVRLIRDLLWSEVTRLGIPRQNVVISSDITVKDGGIDASVETEGSYDSILVPGACHFQIKTGESFKPWQEAQIRAELFGASPVARANLGAAVLQCVESGTAYALVTLGHDLTTEQQAQASGFLRKFFEDCGFGDPQISVLGVTQIISLLTLHPSLCLDLNGLGDLPFQTSQSWADNSDMTKQLALGDSQESFIGELQAALDGADIQHVRIVGEPGIGKSRLVLEAILRHPDFLANTLYVRQASDFQNSPLFNELLKKGRNYSVLLVVDECDDADRSAIWRALKGRELIKLVTIDHGPEASGGQGMQTLQAPPLEAAQVEEILRSYIGDKVGLRNWAEWCGGSARVAHALGENLRDNPEDILRTPGTVPIWDRFISGYGQTRGDESGRVVLRHIALFEKFGARIPVQYEAEFIAKLVGKTDPSITQAKFDSIVGYYRKRRILQGDRTLRIVPPALQVYLWRDWWENYGSGVDLKEMMSNMPKSLYGWFMRPFVYAHGVESARDIVKAILDPRSGLFADREFLTSETGLAFISLLAEADPASTLALLKSTFSKWPDDELTELKKGRQNIAWALEKIAVWEGHFRQAAKVLLRLSLGDTSTNSNNAKGIFTALFSPNGAATEAPFVDRVSLAKEFLTSGDSFERSMGLLASAEVFSNRGNSRIIGVEYQGLRPEVKFWQAKVWSELIDPWRSMLGDLMQVRAQGDSAWRAEVDKALLSSIENLARTNVLHGEIIDAMNELSKVDDNFEELTQLVLRLLRYRNPEAPEDFTRALTALSTKLVGTTFSERLRRYVLSTIWEDDYPSDDDSDEPSKIASRIRLGLAQEAARDDILLADALPVLFKSKGYRVEQFGFDVAGALADYRFDDAVLTQTRLAQTPVYSMFLSGYLRGVHGMNPTRWEALAEQLISDPQRWILLAVVCSGMTEKIFDSVLGLYKSGAMDSDCLVVLGRNSTQSNVGVANIRRALSAMLERREEGFYRFAVEIAERKLCHSLPPHADDEALAFRILCDDCALAHSMNTMDEHYWHGLAKRFRAQFPNSDGELMGRLICASASFHGIAASGHVSKVAGEICAANPAQAWALVSQELLGERAHIMIRWLGEGGSHGRPVELAILNFRVEDIFEWIDTDPGHRSLMITETLVPSLEQGPAGDLTKAFLAKYGELEHVGGSVMSRFSMGSWSGPRSQHCKVKRDRARKWLTETDSSKVQDWLSAYIESLSQEIEHALISEERYF</sequence>